<dbReference type="EMBL" id="JAACJP010000004">
    <property type="protein sequence ID" value="KAF5385100.1"/>
    <property type="molecule type" value="Genomic_DNA"/>
</dbReference>
<organism evidence="3 4">
    <name type="scientific">Tricholomella constricta</name>
    <dbReference type="NCBI Taxonomy" id="117010"/>
    <lineage>
        <taxon>Eukaryota</taxon>
        <taxon>Fungi</taxon>
        <taxon>Dikarya</taxon>
        <taxon>Basidiomycota</taxon>
        <taxon>Agaricomycotina</taxon>
        <taxon>Agaricomycetes</taxon>
        <taxon>Agaricomycetidae</taxon>
        <taxon>Agaricales</taxon>
        <taxon>Tricholomatineae</taxon>
        <taxon>Lyophyllaceae</taxon>
        <taxon>Tricholomella</taxon>
    </lineage>
</organism>
<reference evidence="3 4" key="1">
    <citation type="journal article" date="2020" name="ISME J.">
        <title>Uncovering the hidden diversity of litter-decomposition mechanisms in mushroom-forming fungi.</title>
        <authorList>
            <person name="Floudas D."/>
            <person name="Bentzer J."/>
            <person name="Ahren D."/>
            <person name="Johansson T."/>
            <person name="Persson P."/>
            <person name="Tunlid A."/>
        </authorList>
    </citation>
    <scope>NUCLEOTIDE SEQUENCE [LARGE SCALE GENOMIC DNA]</scope>
    <source>
        <strain evidence="3 4">CBS 661.87</strain>
    </source>
</reference>
<protein>
    <recommendedName>
        <fullName evidence="2">F-box domain-containing protein</fullName>
    </recommendedName>
</protein>
<dbReference type="SUPFAM" id="SSF81383">
    <property type="entry name" value="F-box domain"/>
    <property type="match status" value="1"/>
</dbReference>
<comment type="caution">
    <text evidence="3">The sequence shown here is derived from an EMBL/GenBank/DDBJ whole genome shotgun (WGS) entry which is preliminary data.</text>
</comment>
<evidence type="ECO:0000313" key="3">
    <source>
        <dbReference type="EMBL" id="KAF5385100.1"/>
    </source>
</evidence>
<name>A0A8H5M8F6_9AGAR</name>
<evidence type="ECO:0000259" key="2">
    <source>
        <dbReference type="PROSITE" id="PS50181"/>
    </source>
</evidence>
<dbReference type="SMART" id="SM00256">
    <property type="entry name" value="FBOX"/>
    <property type="match status" value="1"/>
</dbReference>
<dbReference type="OrthoDB" id="2322499at2759"/>
<feature type="domain" description="F-box" evidence="2">
    <location>
        <begin position="53"/>
        <end position="102"/>
    </location>
</feature>
<evidence type="ECO:0000313" key="4">
    <source>
        <dbReference type="Proteomes" id="UP000565441"/>
    </source>
</evidence>
<sequence>MEAESSKMGAARTLRPRKKRKSDTVATYIEQDPGYQETKILKKAPRKRAKGRLAGLIDLPFDVLFEIFGHLNPYELLKLARMTKEFRRLLMHRSTKSVWKAALDQIQGLPACPPEMSEPAWVNLAFDPHCHFCFTTNIRVVEWSFRVRICSKCAKDQVEEVYMPDILPIEAIEHFPYQTLLPSRPGKRGSRGILISEYEKVKEQYEATEGNDARNAFILERRKFVSDIQKHSSICTAWARTQTFDRSYELQQMRTDRRLAIIAKLEALGYAEDVAGIRFPDSLGDHDLVKKPQKLTDRVWSNIKGPIIDFMEEMRVKRLAREHAQLVVDRKPSAIANFRDYKNQHLPLTDIMPEGLEFCDFPPVKTILEQPTEVAVDESSFSDIMPLIPDLILEWRNSLDTQLIEVIKKEDATARIRGPYRLMMSILWDGYDDYDDDDRSYSPRPPLDEDTLPDMLKLATTVFECGACSRSSHIDSSSESTDEFEDNFLGYSMYNVCPLFYPKVLGHLCLTRKKRSVWSWEPAPEPAKRLDISQKVRRRWTSRPLRLDRRLGRCVEALQTQAGLDPNTTTVDDMDNLGIWFACLRCVYPTTNRKKGLYETDAFMWRDAVKHHGVRHGCDDPLWRKLDTEEKRQAREAYEAIFAKSVETAVENEPRNKSWLCVHCRDTQAEIESTELDVMKAHLLDRHDIQEPELDKDYYKDYAAVPIFPPRCTVVIDLK</sequence>
<keyword evidence="4" id="KW-1185">Reference proteome</keyword>
<dbReference type="Pfam" id="PF00646">
    <property type="entry name" value="F-box"/>
    <property type="match status" value="1"/>
</dbReference>
<proteinExistence type="predicted"/>
<feature type="region of interest" description="Disordered" evidence="1">
    <location>
        <begin position="1"/>
        <end position="23"/>
    </location>
</feature>
<dbReference type="Proteomes" id="UP000565441">
    <property type="component" value="Unassembled WGS sequence"/>
</dbReference>
<dbReference type="AlphaFoldDB" id="A0A8H5M8F6"/>
<dbReference type="InterPro" id="IPR036047">
    <property type="entry name" value="F-box-like_dom_sf"/>
</dbReference>
<gene>
    <name evidence="3" type="ORF">D9615_001049</name>
</gene>
<accession>A0A8H5M8F6</accession>
<evidence type="ECO:0000256" key="1">
    <source>
        <dbReference type="SAM" id="MobiDB-lite"/>
    </source>
</evidence>
<dbReference type="InterPro" id="IPR001810">
    <property type="entry name" value="F-box_dom"/>
</dbReference>
<dbReference type="PROSITE" id="PS50181">
    <property type="entry name" value="FBOX"/>
    <property type="match status" value="1"/>
</dbReference>